<dbReference type="Proteomes" id="UP000281708">
    <property type="component" value="Unassembled WGS sequence"/>
</dbReference>
<dbReference type="GO" id="GO:0003676">
    <property type="term" value="F:nucleic acid binding"/>
    <property type="evidence" value="ECO:0007669"/>
    <property type="project" value="InterPro"/>
</dbReference>
<dbReference type="SUPFAM" id="SSF53098">
    <property type="entry name" value="Ribonuclease H-like"/>
    <property type="match status" value="1"/>
</dbReference>
<dbReference type="Gene3D" id="3.30.420.10">
    <property type="entry name" value="Ribonuclease H-like superfamily/Ribonuclease H"/>
    <property type="match status" value="1"/>
</dbReference>
<dbReference type="CDD" id="cd06127">
    <property type="entry name" value="DEDDh"/>
    <property type="match status" value="1"/>
</dbReference>
<keyword evidence="2" id="KW-0378">Hydrolase</keyword>
<evidence type="ECO:0000313" key="6">
    <source>
        <dbReference type="Proteomes" id="UP000281708"/>
    </source>
</evidence>
<dbReference type="OrthoDB" id="190275at2"/>
<dbReference type="InterPro" id="IPR036397">
    <property type="entry name" value="RNaseH_sf"/>
</dbReference>
<keyword evidence="6" id="KW-1185">Reference proteome</keyword>
<evidence type="ECO:0000259" key="4">
    <source>
        <dbReference type="SMART" id="SM00479"/>
    </source>
</evidence>
<keyword evidence="3 5" id="KW-0269">Exonuclease</keyword>
<protein>
    <submittedName>
        <fullName evidence="5">3'-5' exonuclease</fullName>
    </submittedName>
</protein>
<name>A0A3L8P5Y2_9ACTN</name>
<accession>A0A3L8P5Y2</accession>
<evidence type="ECO:0000256" key="1">
    <source>
        <dbReference type="ARBA" id="ARBA00022722"/>
    </source>
</evidence>
<evidence type="ECO:0000313" key="5">
    <source>
        <dbReference type="EMBL" id="RLV50113.1"/>
    </source>
</evidence>
<gene>
    <name evidence="5" type="ORF">D9V37_07410</name>
</gene>
<comment type="caution">
    <text evidence="5">The sequence shown here is derived from an EMBL/GenBank/DDBJ whole genome shotgun (WGS) entry which is preliminary data.</text>
</comment>
<dbReference type="PANTHER" id="PTHR30231">
    <property type="entry name" value="DNA POLYMERASE III SUBUNIT EPSILON"/>
    <property type="match status" value="1"/>
</dbReference>
<dbReference type="AlphaFoldDB" id="A0A3L8P5Y2"/>
<dbReference type="GO" id="GO:0008408">
    <property type="term" value="F:3'-5' exonuclease activity"/>
    <property type="evidence" value="ECO:0007669"/>
    <property type="project" value="TreeGrafter"/>
</dbReference>
<dbReference type="EMBL" id="RDBE01000006">
    <property type="protein sequence ID" value="RLV50113.1"/>
    <property type="molecule type" value="Genomic_DNA"/>
</dbReference>
<dbReference type="GO" id="GO:0005829">
    <property type="term" value="C:cytosol"/>
    <property type="evidence" value="ECO:0007669"/>
    <property type="project" value="TreeGrafter"/>
</dbReference>
<proteinExistence type="predicted"/>
<dbReference type="SMART" id="SM00479">
    <property type="entry name" value="EXOIII"/>
    <property type="match status" value="1"/>
</dbReference>
<evidence type="ECO:0000256" key="3">
    <source>
        <dbReference type="ARBA" id="ARBA00022839"/>
    </source>
</evidence>
<feature type="domain" description="Exonuclease" evidence="4">
    <location>
        <begin position="19"/>
        <end position="190"/>
    </location>
</feature>
<evidence type="ECO:0000256" key="2">
    <source>
        <dbReference type="ARBA" id="ARBA00022801"/>
    </source>
</evidence>
<dbReference type="PANTHER" id="PTHR30231:SF4">
    <property type="entry name" value="PROTEIN NEN2"/>
    <property type="match status" value="1"/>
</dbReference>
<reference evidence="5 6" key="1">
    <citation type="submission" date="2018-10" db="EMBL/GenBank/DDBJ databases">
        <title>Marmoricola sp. 4Q3S-7 whole genome shotgun sequence.</title>
        <authorList>
            <person name="Li F."/>
        </authorList>
    </citation>
    <scope>NUCLEOTIDE SEQUENCE [LARGE SCALE GENOMIC DNA]</scope>
    <source>
        <strain evidence="5 6">4Q3S-7</strain>
    </source>
</reference>
<keyword evidence="1" id="KW-0540">Nuclease</keyword>
<dbReference type="InterPro" id="IPR012337">
    <property type="entry name" value="RNaseH-like_sf"/>
</dbReference>
<dbReference type="InterPro" id="IPR013520">
    <property type="entry name" value="Ribonucl_H"/>
</dbReference>
<organism evidence="5 6">
    <name type="scientific">Nocardioides mangrovicus</name>
    <dbReference type="NCBI Taxonomy" id="2478913"/>
    <lineage>
        <taxon>Bacteria</taxon>
        <taxon>Bacillati</taxon>
        <taxon>Actinomycetota</taxon>
        <taxon>Actinomycetes</taxon>
        <taxon>Propionibacteriales</taxon>
        <taxon>Nocardioidaceae</taxon>
        <taxon>Nocardioides</taxon>
    </lineage>
</organism>
<sequence length="210" mass="22866">MLKPALEVPDLDVAWRDVEYCVVDVETTGLDLRRDTLISFGSVLVKSGRVHVSSCESFEIKPSRPISIGAMTVHGLREQDLDDAPELGQVTDRIVAQLDGRVLVAHAAWVERAFLTRPLRAARRRWKPAVVDTAALLRATGLAPSGTGYEPDIEVSAKHLGLCVHTPHQALGDALTTGEVFLALTTKLEQQQPGLTAHRLVAISDEHTLT</sequence>
<dbReference type="Pfam" id="PF00929">
    <property type="entry name" value="RNase_T"/>
    <property type="match status" value="1"/>
</dbReference>